<dbReference type="EMBL" id="JBEPCU010000327">
    <property type="protein sequence ID" value="MER6979154.1"/>
    <property type="molecule type" value="Genomic_DNA"/>
</dbReference>
<dbReference type="RefSeq" id="WP_086724927.1">
    <property type="nucleotide sequence ID" value="NZ_MUBM01000075.1"/>
</dbReference>
<dbReference type="PANTHER" id="PTHR43546">
    <property type="entry name" value="UPF0173 METAL-DEPENDENT HYDROLASE MJ1163-RELATED"/>
    <property type="match status" value="1"/>
</dbReference>
<dbReference type="InterPro" id="IPR001279">
    <property type="entry name" value="Metallo-B-lactamas"/>
</dbReference>
<reference evidence="3 4" key="1">
    <citation type="submission" date="2024-06" db="EMBL/GenBank/DDBJ databases">
        <title>The Natural Products Discovery Center: Release of the First 8490 Sequenced Strains for Exploring Actinobacteria Biosynthetic Diversity.</title>
        <authorList>
            <person name="Kalkreuter E."/>
            <person name="Kautsar S.A."/>
            <person name="Yang D."/>
            <person name="Bader C.D."/>
            <person name="Teijaro C.N."/>
            <person name="Fluegel L."/>
            <person name="Davis C.M."/>
            <person name="Simpson J.R."/>
            <person name="Lauterbach L."/>
            <person name="Steele A.D."/>
            <person name="Gui C."/>
            <person name="Meng S."/>
            <person name="Li G."/>
            <person name="Viehrig K."/>
            <person name="Ye F."/>
            <person name="Su P."/>
            <person name="Kiefer A.F."/>
            <person name="Nichols A."/>
            <person name="Cepeda A.J."/>
            <person name="Yan W."/>
            <person name="Fan B."/>
            <person name="Jiang Y."/>
            <person name="Adhikari A."/>
            <person name="Zheng C.-J."/>
            <person name="Schuster L."/>
            <person name="Cowan T.M."/>
            <person name="Smanski M.J."/>
            <person name="Chevrette M.G."/>
            <person name="De Carvalho L.P.S."/>
            <person name="Shen B."/>
        </authorList>
    </citation>
    <scope>NUCLEOTIDE SEQUENCE [LARGE SCALE GENOMIC DNA]</scope>
    <source>
        <strain evidence="3 4">NPDC000634</strain>
    </source>
</reference>
<dbReference type="Pfam" id="PF12706">
    <property type="entry name" value="Lactamase_B_2"/>
    <property type="match status" value="1"/>
</dbReference>
<dbReference type="PANTHER" id="PTHR43546:SF9">
    <property type="entry name" value="L-ASCORBATE-6-PHOSPHATE LACTONASE ULAG-RELATED"/>
    <property type="match status" value="1"/>
</dbReference>
<evidence type="ECO:0000256" key="1">
    <source>
        <dbReference type="ARBA" id="ARBA00022801"/>
    </source>
</evidence>
<evidence type="ECO:0000313" key="3">
    <source>
        <dbReference type="EMBL" id="MER6979154.1"/>
    </source>
</evidence>
<keyword evidence="4" id="KW-1185">Reference proteome</keyword>
<dbReference type="Proteomes" id="UP001458415">
    <property type="component" value="Unassembled WGS sequence"/>
</dbReference>
<evidence type="ECO:0000313" key="4">
    <source>
        <dbReference type="Proteomes" id="UP001458415"/>
    </source>
</evidence>
<comment type="caution">
    <text evidence="3">The sequence shown here is derived from an EMBL/GenBank/DDBJ whole genome shotgun (WGS) entry which is preliminary data.</text>
</comment>
<dbReference type="SUPFAM" id="SSF56281">
    <property type="entry name" value="Metallo-hydrolase/oxidoreductase"/>
    <property type="match status" value="1"/>
</dbReference>
<proteinExistence type="predicted"/>
<keyword evidence="1" id="KW-0378">Hydrolase</keyword>
<dbReference type="Gene3D" id="3.60.15.10">
    <property type="entry name" value="Ribonuclease Z/Hydroxyacylglutathione hydrolase-like"/>
    <property type="match status" value="1"/>
</dbReference>
<name>A0ABV1W4P5_9ACTN</name>
<feature type="domain" description="Metallo-beta-lactamase" evidence="2">
    <location>
        <begin position="22"/>
        <end position="219"/>
    </location>
</feature>
<sequence length="256" mass="26636">MTTVEITYVGGPTAVIELAGLRLLTDPTFDAPGAYPIGSRELTKTTGPARRPGDIGPVDAVLLSHDQHPDNLDTSGRAHLTTAPLALSTPSAEARLGAPVRALAPWERTELPRPGGGVLHVTAVPALHGPVGSEALVGEVTGFVLSGESLPRVYVSGDNASLDLVREIARREGPIDIAVLFAGAARTSLVPDAPLTLTSAQAAEAARILGARHVVPLHFEHWAHFTEDGATLTKAFAEAGLTERLHLLAPGASVRL</sequence>
<accession>A0ABV1W4P5</accession>
<organism evidence="3 4">
    <name type="scientific">Streptomyces carpinensis</name>
    <dbReference type="NCBI Taxonomy" id="66369"/>
    <lineage>
        <taxon>Bacteria</taxon>
        <taxon>Bacillati</taxon>
        <taxon>Actinomycetota</taxon>
        <taxon>Actinomycetes</taxon>
        <taxon>Kitasatosporales</taxon>
        <taxon>Streptomycetaceae</taxon>
        <taxon>Streptomyces</taxon>
    </lineage>
</organism>
<dbReference type="InterPro" id="IPR036866">
    <property type="entry name" value="RibonucZ/Hydroxyglut_hydro"/>
</dbReference>
<dbReference type="InterPro" id="IPR050114">
    <property type="entry name" value="UPF0173_UPF0282_UlaG_hydrolase"/>
</dbReference>
<protein>
    <submittedName>
        <fullName evidence="3">MBL fold metallo-hydrolase</fullName>
    </submittedName>
</protein>
<evidence type="ECO:0000259" key="2">
    <source>
        <dbReference type="Pfam" id="PF12706"/>
    </source>
</evidence>
<gene>
    <name evidence="3" type="ORF">ABT317_19720</name>
</gene>